<evidence type="ECO:0000256" key="1">
    <source>
        <dbReference type="ARBA" id="ARBA00010617"/>
    </source>
</evidence>
<dbReference type="RefSeq" id="XP_008618437.1">
    <property type="nucleotide sequence ID" value="XM_008620215.1"/>
</dbReference>
<keyword evidence="2 7" id="KW-0349">Heme</keyword>
<dbReference type="GeneID" id="19954835"/>
<keyword evidence="4 8" id="KW-0560">Oxidoreductase</keyword>
<dbReference type="AlphaFoldDB" id="T0Q0S3"/>
<dbReference type="OMA" id="NDNGYIH"/>
<dbReference type="EMBL" id="JH767198">
    <property type="protein sequence ID" value="EQC28151.1"/>
    <property type="molecule type" value="Genomic_DNA"/>
</dbReference>
<protein>
    <recommendedName>
        <fullName evidence="11">Cytochrome P450</fullName>
    </recommendedName>
</protein>
<dbReference type="InterPro" id="IPR036396">
    <property type="entry name" value="Cyt_P450_sf"/>
</dbReference>
<dbReference type="PRINTS" id="PR00463">
    <property type="entry name" value="EP450I"/>
</dbReference>
<keyword evidence="10" id="KW-1185">Reference proteome</keyword>
<gene>
    <name evidence="9" type="ORF">SDRG_14108</name>
</gene>
<organism evidence="9 10">
    <name type="scientific">Saprolegnia diclina (strain VS20)</name>
    <dbReference type="NCBI Taxonomy" id="1156394"/>
    <lineage>
        <taxon>Eukaryota</taxon>
        <taxon>Sar</taxon>
        <taxon>Stramenopiles</taxon>
        <taxon>Oomycota</taxon>
        <taxon>Saprolegniomycetes</taxon>
        <taxon>Saprolegniales</taxon>
        <taxon>Saprolegniaceae</taxon>
        <taxon>Saprolegnia</taxon>
    </lineage>
</organism>
<proteinExistence type="inferred from homology"/>
<sequence>MITLTAFGVDIYALRDNMHPIGKSFCFLLGEVSPSELPTATNRRYHREAAIVHNTLNKIITERGANPGGAHPDLLQALLDASASETDPIAPEMLIDNVVMFFFGGYDTTSTGMGYTLCLLAAYPDVQAKAVAEIDAVVGRDGKIKYEVLQNLPYLNAVLTESLRLFPPLPATMRNLETDLDIGGYTVAAETTVFLSIWCINWSRLNWGNDVLEFKPECHLTTDANDEQMSAKDRAYRFMTFSGGPRNCVGMRFATLESTCMLVSILQQCVLTRPKDAPPIQPKLVGIVQKPELGVWLHVAPRPTPRYA</sequence>
<reference evidence="9 10" key="1">
    <citation type="submission" date="2012-04" db="EMBL/GenBank/DDBJ databases">
        <title>The Genome Sequence of Saprolegnia declina VS20.</title>
        <authorList>
            <consortium name="The Broad Institute Genome Sequencing Platform"/>
            <person name="Russ C."/>
            <person name="Nusbaum C."/>
            <person name="Tyler B."/>
            <person name="van West P."/>
            <person name="Dieguez-Uribeondo J."/>
            <person name="de Bruijn I."/>
            <person name="Tripathy S."/>
            <person name="Jiang R."/>
            <person name="Young S.K."/>
            <person name="Zeng Q."/>
            <person name="Gargeya S."/>
            <person name="Fitzgerald M."/>
            <person name="Haas B."/>
            <person name="Abouelleil A."/>
            <person name="Alvarado L."/>
            <person name="Arachchi H.M."/>
            <person name="Berlin A."/>
            <person name="Chapman S.B."/>
            <person name="Goldberg J."/>
            <person name="Griggs A."/>
            <person name="Gujja S."/>
            <person name="Hansen M."/>
            <person name="Howarth C."/>
            <person name="Imamovic A."/>
            <person name="Larimer J."/>
            <person name="McCowen C."/>
            <person name="Montmayeur A."/>
            <person name="Murphy C."/>
            <person name="Neiman D."/>
            <person name="Pearson M."/>
            <person name="Priest M."/>
            <person name="Roberts A."/>
            <person name="Saif S."/>
            <person name="Shea T."/>
            <person name="Sisk P."/>
            <person name="Sykes S."/>
            <person name="Wortman J."/>
            <person name="Nusbaum C."/>
            <person name="Birren B."/>
        </authorList>
    </citation>
    <scope>NUCLEOTIDE SEQUENCE [LARGE SCALE GENOMIC DNA]</scope>
    <source>
        <strain evidence="9 10">VS20</strain>
    </source>
</reference>
<dbReference type="PRINTS" id="PR00385">
    <property type="entry name" value="P450"/>
</dbReference>
<dbReference type="STRING" id="1156394.T0Q0S3"/>
<evidence type="ECO:0000256" key="8">
    <source>
        <dbReference type="RuleBase" id="RU000461"/>
    </source>
</evidence>
<comment type="cofactor">
    <cofactor evidence="7">
        <name>heme</name>
        <dbReference type="ChEBI" id="CHEBI:30413"/>
    </cofactor>
</comment>
<dbReference type="SUPFAM" id="SSF48264">
    <property type="entry name" value="Cytochrome P450"/>
    <property type="match status" value="1"/>
</dbReference>
<evidence type="ECO:0000256" key="2">
    <source>
        <dbReference type="ARBA" id="ARBA00022617"/>
    </source>
</evidence>
<evidence type="ECO:0008006" key="11">
    <source>
        <dbReference type="Google" id="ProtNLM"/>
    </source>
</evidence>
<dbReference type="VEuPathDB" id="FungiDB:SDRG_14108"/>
<keyword evidence="5 7" id="KW-0408">Iron</keyword>
<evidence type="ECO:0000313" key="10">
    <source>
        <dbReference type="Proteomes" id="UP000030762"/>
    </source>
</evidence>
<dbReference type="Gene3D" id="1.10.630.10">
    <property type="entry name" value="Cytochrome P450"/>
    <property type="match status" value="1"/>
</dbReference>
<evidence type="ECO:0000313" key="9">
    <source>
        <dbReference type="EMBL" id="EQC28151.1"/>
    </source>
</evidence>
<name>T0Q0S3_SAPDV</name>
<dbReference type="InterPro" id="IPR002401">
    <property type="entry name" value="Cyt_P450_E_grp-I"/>
</dbReference>
<evidence type="ECO:0000256" key="3">
    <source>
        <dbReference type="ARBA" id="ARBA00022723"/>
    </source>
</evidence>
<evidence type="ECO:0000256" key="5">
    <source>
        <dbReference type="ARBA" id="ARBA00023004"/>
    </source>
</evidence>
<evidence type="ECO:0000256" key="4">
    <source>
        <dbReference type="ARBA" id="ARBA00023002"/>
    </source>
</evidence>
<keyword evidence="6 8" id="KW-0503">Monooxygenase</keyword>
<dbReference type="InParanoid" id="T0Q0S3"/>
<dbReference type="GO" id="GO:0005506">
    <property type="term" value="F:iron ion binding"/>
    <property type="evidence" value="ECO:0007669"/>
    <property type="project" value="InterPro"/>
</dbReference>
<dbReference type="Pfam" id="PF00067">
    <property type="entry name" value="p450"/>
    <property type="match status" value="1"/>
</dbReference>
<keyword evidence="3 7" id="KW-0479">Metal-binding</keyword>
<feature type="binding site" description="axial binding residue" evidence="7">
    <location>
        <position position="248"/>
    </location>
    <ligand>
        <name>heme</name>
        <dbReference type="ChEBI" id="CHEBI:30413"/>
    </ligand>
    <ligandPart>
        <name>Fe</name>
        <dbReference type="ChEBI" id="CHEBI:18248"/>
    </ligandPart>
</feature>
<dbReference type="Proteomes" id="UP000030762">
    <property type="component" value="Unassembled WGS sequence"/>
</dbReference>
<dbReference type="GO" id="GO:0004497">
    <property type="term" value="F:monooxygenase activity"/>
    <property type="evidence" value="ECO:0007669"/>
    <property type="project" value="UniProtKB-KW"/>
</dbReference>
<dbReference type="InterPro" id="IPR001128">
    <property type="entry name" value="Cyt_P450"/>
</dbReference>
<dbReference type="eggNOG" id="KOG0157">
    <property type="taxonomic scope" value="Eukaryota"/>
</dbReference>
<dbReference type="GO" id="GO:0020037">
    <property type="term" value="F:heme binding"/>
    <property type="evidence" value="ECO:0007669"/>
    <property type="project" value="InterPro"/>
</dbReference>
<dbReference type="InterPro" id="IPR050196">
    <property type="entry name" value="Cytochrome_P450_Monoox"/>
</dbReference>
<dbReference type="PANTHER" id="PTHR24291">
    <property type="entry name" value="CYTOCHROME P450 FAMILY 4"/>
    <property type="match status" value="1"/>
</dbReference>
<comment type="similarity">
    <text evidence="1 8">Belongs to the cytochrome P450 family.</text>
</comment>
<dbReference type="OrthoDB" id="1470350at2759"/>
<dbReference type="PANTHER" id="PTHR24291:SF50">
    <property type="entry name" value="BIFUNCTIONAL ALBAFLAVENONE MONOOXYGENASE_TERPENE SYNTHASE"/>
    <property type="match status" value="1"/>
</dbReference>
<evidence type="ECO:0000256" key="6">
    <source>
        <dbReference type="ARBA" id="ARBA00023033"/>
    </source>
</evidence>
<dbReference type="GO" id="GO:0016705">
    <property type="term" value="F:oxidoreductase activity, acting on paired donors, with incorporation or reduction of molecular oxygen"/>
    <property type="evidence" value="ECO:0007669"/>
    <property type="project" value="InterPro"/>
</dbReference>
<dbReference type="InterPro" id="IPR017972">
    <property type="entry name" value="Cyt_P450_CS"/>
</dbReference>
<dbReference type="PROSITE" id="PS00086">
    <property type="entry name" value="CYTOCHROME_P450"/>
    <property type="match status" value="1"/>
</dbReference>
<evidence type="ECO:0000256" key="7">
    <source>
        <dbReference type="PIRSR" id="PIRSR602401-1"/>
    </source>
</evidence>
<accession>T0Q0S3</accession>